<dbReference type="Gene3D" id="2.60.40.1120">
    <property type="entry name" value="Carboxypeptidase-like, regulatory domain"/>
    <property type="match status" value="1"/>
</dbReference>
<sequence>MKLTVLLLTAAFLQVSAVGTAQKISFSGKNVNLKSVFTSIEKQTGFVFFYNNNDLRNTQPLSLDVRDLSLEETLDICLRNQPLHYVIKGKTIFIREKELQPPAANQPPPVADNAGIDVSGRVVDDHGDPMPGVSVLVKGTKNGTKTDEQGRFTLPDVDPKAILEFSFIGFGTVEHKVATKQENITITLTLQATALSDLVMVGYGSSKRKDLTGSVASVNVNEIKNTPFVSVDQALAGKAAGVQVTQADGSPGGVARIRIRGGASLIGGNDPLYVIDGVQVPITNNYVQSAADVVNPIERLGQDGQYMDNAIGSSFARGLNTLAGLNINDIESIDILKDASATAIYGSRAANGVVIITTKKGKKNEKPILEANFYTGFSKPITEKLLNTEQYKSVMLEGAKNLNALLADQGKPADPLASAIINDPTTLGTANTDWMDLVTRTGISNNLDVSVRGGGTGSRYYTSLAYAKQTGTLEGTDFSRISGKVNLDNEITPKLRLITNLDYGFTKNNITDGIYSSAQFVPPTYAPFAADGSPAVFDPISFGSAPYEGIQNPMTLLQGKNTSKNLLLLGSMSVEYEIVKSLKFKSTASVNYNNYHQLNYVPSTVMVSDASGAIPSNGGIATQAQTQRTDAFFENTLTWDKQFNRDNRINLLAGTSWQRANAQSFTAAGQGFPDDEFLNGLSSAALALPPKNSESQSSLLSFYLRANYAWKERYLFTVTARSDESSKFPKNNRVGYFPSFGVAWRASEESFLRNVTWLDELKFRASAGYTGTQNLGDNLFYTLYTPASYASTNALIPTQLGNDKIKWETTLQKDAGIDFAMFKNRLRGAIGYYSKNSSDLLMAYNVATSSGFASALVNLADISNKGLEIDLRVDAIRNKNITWNIALNVSGNRSKVTKINDDIQDPTKTGYSDPFYRSQFDLGNTILREGQPVGQIYGYIYQGVIKTQKEMEEYKARSLYAQYGFFDYLALGYPMYQTIDSGTYKGYFARDIIGSAEPKFYGGVTNTFSYKQFSVMALLTFSYGGDLLYLPDLKAFGVGDLTNRNTRILQDHWSKDNPDANRPSLVLKETNSYGTGASSAQVHDASYIKLKSITVNYEIPQRLLSKCHMRTAMVYVSGSNLFTITGYPGPDPEISNDPYSLINGYTDAGTYPTMRQFNAGVRLGF</sequence>
<dbReference type="SUPFAM" id="SSF56935">
    <property type="entry name" value="Porins"/>
    <property type="match status" value="1"/>
</dbReference>
<dbReference type="STRING" id="1220578.FPE01S_02_01190"/>
<gene>
    <name evidence="10" type="ORF">FPE01S_02_01190</name>
</gene>
<dbReference type="InterPro" id="IPR008969">
    <property type="entry name" value="CarboxyPept-like_regulatory"/>
</dbReference>
<evidence type="ECO:0000259" key="9">
    <source>
        <dbReference type="SMART" id="SM00965"/>
    </source>
</evidence>
<name>A0A0E9MZJ8_9BACT</name>
<dbReference type="NCBIfam" id="TIGR04057">
    <property type="entry name" value="SusC_RagA_signa"/>
    <property type="match status" value="1"/>
</dbReference>
<dbReference type="SUPFAM" id="SSF49464">
    <property type="entry name" value="Carboxypeptidase regulatory domain-like"/>
    <property type="match status" value="1"/>
</dbReference>
<dbReference type="OrthoDB" id="9768177at2"/>
<evidence type="ECO:0000256" key="1">
    <source>
        <dbReference type="ARBA" id="ARBA00004571"/>
    </source>
</evidence>
<proteinExistence type="inferred from homology"/>
<dbReference type="EMBL" id="BBWV01000002">
    <property type="protein sequence ID" value="GAO43014.1"/>
    <property type="molecule type" value="Genomic_DNA"/>
</dbReference>
<reference evidence="10 11" key="1">
    <citation type="submission" date="2015-04" db="EMBL/GenBank/DDBJ databases">
        <title>Whole genome shotgun sequence of Flavihumibacter petaseus NBRC 106054.</title>
        <authorList>
            <person name="Miyazawa S."/>
            <person name="Hosoyama A."/>
            <person name="Hashimoto M."/>
            <person name="Noguchi M."/>
            <person name="Tsuchikane K."/>
            <person name="Ohji S."/>
            <person name="Yamazoe A."/>
            <person name="Ichikawa N."/>
            <person name="Kimura A."/>
            <person name="Fujita N."/>
        </authorList>
    </citation>
    <scope>NUCLEOTIDE SEQUENCE [LARGE SCALE GENOMIC DNA]</scope>
    <source>
        <strain evidence="10 11">NBRC 106054</strain>
    </source>
</reference>
<evidence type="ECO:0000313" key="10">
    <source>
        <dbReference type="EMBL" id="GAO43014.1"/>
    </source>
</evidence>
<evidence type="ECO:0000256" key="4">
    <source>
        <dbReference type="ARBA" id="ARBA00022692"/>
    </source>
</evidence>
<dbReference type="GO" id="GO:0009279">
    <property type="term" value="C:cell outer membrane"/>
    <property type="evidence" value="ECO:0007669"/>
    <property type="project" value="UniProtKB-SubCell"/>
</dbReference>
<dbReference type="Gene3D" id="2.40.170.20">
    <property type="entry name" value="TonB-dependent receptor, beta-barrel domain"/>
    <property type="match status" value="1"/>
</dbReference>
<dbReference type="Pfam" id="PF07715">
    <property type="entry name" value="Plug"/>
    <property type="match status" value="1"/>
</dbReference>
<dbReference type="InterPro" id="IPR023996">
    <property type="entry name" value="TonB-dep_OMP_SusC/RagA"/>
</dbReference>
<comment type="caution">
    <text evidence="10">The sequence shown here is derived from an EMBL/GenBank/DDBJ whole genome shotgun (WGS) entry which is preliminary data.</text>
</comment>
<evidence type="ECO:0000256" key="7">
    <source>
        <dbReference type="PROSITE-ProRule" id="PRU01360"/>
    </source>
</evidence>
<feature type="signal peptide" evidence="8">
    <location>
        <begin position="1"/>
        <end position="17"/>
    </location>
</feature>
<dbReference type="SMART" id="SM00965">
    <property type="entry name" value="STN"/>
    <property type="match status" value="1"/>
</dbReference>
<feature type="domain" description="Secretin/TonB short N-terminal" evidence="9">
    <location>
        <begin position="46"/>
        <end position="97"/>
    </location>
</feature>
<dbReference type="InterPro" id="IPR011662">
    <property type="entry name" value="Secretin/TonB_short_N"/>
</dbReference>
<evidence type="ECO:0000256" key="5">
    <source>
        <dbReference type="ARBA" id="ARBA00023136"/>
    </source>
</evidence>
<dbReference type="InterPro" id="IPR039426">
    <property type="entry name" value="TonB-dep_rcpt-like"/>
</dbReference>
<evidence type="ECO:0000256" key="2">
    <source>
        <dbReference type="ARBA" id="ARBA00022448"/>
    </source>
</evidence>
<dbReference type="PROSITE" id="PS52016">
    <property type="entry name" value="TONB_DEPENDENT_REC_3"/>
    <property type="match status" value="1"/>
</dbReference>
<evidence type="ECO:0000256" key="3">
    <source>
        <dbReference type="ARBA" id="ARBA00022452"/>
    </source>
</evidence>
<protein>
    <submittedName>
        <fullName evidence="10">Putative TonB-dependent receptor</fullName>
    </submittedName>
</protein>
<accession>A0A0E9MZJ8</accession>
<dbReference type="InterPro" id="IPR023997">
    <property type="entry name" value="TonB-dep_OMP_SusC/RagA_CS"/>
</dbReference>
<dbReference type="RefSeq" id="WP_046369789.1">
    <property type="nucleotide sequence ID" value="NZ_BBWV01000002.1"/>
</dbReference>
<dbReference type="Pfam" id="PF07660">
    <property type="entry name" value="STN"/>
    <property type="match status" value="1"/>
</dbReference>
<keyword evidence="10" id="KW-0675">Receptor</keyword>
<keyword evidence="3 7" id="KW-1134">Transmembrane beta strand</keyword>
<keyword evidence="2 7" id="KW-0813">Transport</keyword>
<evidence type="ECO:0000313" key="11">
    <source>
        <dbReference type="Proteomes" id="UP000033121"/>
    </source>
</evidence>
<feature type="chain" id="PRO_5002430050" evidence="8">
    <location>
        <begin position="18"/>
        <end position="1165"/>
    </location>
</feature>
<dbReference type="Gene3D" id="2.170.130.10">
    <property type="entry name" value="TonB-dependent receptor, plug domain"/>
    <property type="match status" value="1"/>
</dbReference>
<dbReference type="NCBIfam" id="TIGR04056">
    <property type="entry name" value="OMP_RagA_SusC"/>
    <property type="match status" value="1"/>
</dbReference>
<keyword evidence="4 7" id="KW-0812">Transmembrane</keyword>
<keyword evidence="5 7" id="KW-0472">Membrane</keyword>
<dbReference type="Proteomes" id="UP000033121">
    <property type="component" value="Unassembled WGS sequence"/>
</dbReference>
<keyword evidence="8" id="KW-0732">Signal</keyword>
<dbReference type="InterPro" id="IPR012910">
    <property type="entry name" value="Plug_dom"/>
</dbReference>
<evidence type="ECO:0000256" key="8">
    <source>
        <dbReference type="SAM" id="SignalP"/>
    </source>
</evidence>
<keyword evidence="6 7" id="KW-0998">Cell outer membrane</keyword>
<dbReference type="InterPro" id="IPR037066">
    <property type="entry name" value="Plug_dom_sf"/>
</dbReference>
<dbReference type="InterPro" id="IPR036942">
    <property type="entry name" value="Beta-barrel_TonB_sf"/>
</dbReference>
<keyword evidence="11" id="KW-1185">Reference proteome</keyword>
<comment type="similarity">
    <text evidence="7">Belongs to the TonB-dependent receptor family.</text>
</comment>
<dbReference type="Pfam" id="PF13715">
    <property type="entry name" value="CarbopepD_reg_2"/>
    <property type="match status" value="1"/>
</dbReference>
<organism evidence="10 11">
    <name type="scientific">Flavihumibacter petaseus NBRC 106054</name>
    <dbReference type="NCBI Taxonomy" id="1220578"/>
    <lineage>
        <taxon>Bacteria</taxon>
        <taxon>Pseudomonadati</taxon>
        <taxon>Bacteroidota</taxon>
        <taxon>Chitinophagia</taxon>
        <taxon>Chitinophagales</taxon>
        <taxon>Chitinophagaceae</taxon>
        <taxon>Flavihumibacter</taxon>
    </lineage>
</organism>
<dbReference type="AlphaFoldDB" id="A0A0E9MZJ8"/>
<evidence type="ECO:0000256" key="6">
    <source>
        <dbReference type="ARBA" id="ARBA00023237"/>
    </source>
</evidence>
<comment type="subcellular location">
    <subcellularLocation>
        <location evidence="1 7">Cell outer membrane</location>
        <topology evidence="1 7">Multi-pass membrane protein</topology>
    </subcellularLocation>
</comment>